<evidence type="ECO:0000313" key="8">
    <source>
        <dbReference type="EMBL" id="QCT42310.1"/>
    </source>
</evidence>
<dbReference type="Gene3D" id="2.30.30.790">
    <property type="match status" value="1"/>
</dbReference>
<protein>
    <recommendedName>
        <fullName evidence="4 5">Large ribosomal subunit protein bL19</fullName>
    </recommendedName>
</protein>
<evidence type="ECO:0000256" key="3">
    <source>
        <dbReference type="ARBA" id="ARBA00023274"/>
    </source>
</evidence>
<gene>
    <name evidence="5" type="primary">rplS</name>
    <name evidence="8" type="ORF">FBF37_02410</name>
</gene>
<proteinExistence type="inferred from homology"/>
<keyword evidence="3 5" id="KW-0687">Ribonucleoprotein</keyword>
<name>A0A4P9A3C1_9BACT</name>
<evidence type="ECO:0000313" key="9">
    <source>
        <dbReference type="Proteomes" id="UP000310639"/>
    </source>
</evidence>
<dbReference type="PANTHER" id="PTHR15680">
    <property type="entry name" value="RIBOSOMAL PROTEIN L19"/>
    <property type="match status" value="1"/>
</dbReference>
<evidence type="ECO:0000256" key="7">
    <source>
        <dbReference type="SAM" id="MobiDB-lite"/>
    </source>
</evidence>
<dbReference type="PRINTS" id="PR00061">
    <property type="entry name" value="RIBOSOMALL19"/>
</dbReference>
<evidence type="ECO:0000256" key="2">
    <source>
        <dbReference type="ARBA" id="ARBA00022980"/>
    </source>
</evidence>
<dbReference type="InterPro" id="IPR038657">
    <property type="entry name" value="Ribosomal_bL19_sf"/>
</dbReference>
<accession>A0A4P9A3C1</accession>
<dbReference type="SUPFAM" id="SSF50104">
    <property type="entry name" value="Translation proteins SH3-like domain"/>
    <property type="match status" value="1"/>
</dbReference>
<keyword evidence="9" id="KW-1185">Reference proteome</keyword>
<dbReference type="Pfam" id="PF01245">
    <property type="entry name" value="Ribosomal_L19"/>
    <property type="match status" value="1"/>
</dbReference>
<organism evidence="8 9">
    <name type="scientific">Candidatus Nanosynbacter featherlites</name>
    <dbReference type="NCBI Taxonomy" id="2572088"/>
    <lineage>
        <taxon>Bacteria</taxon>
        <taxon>Candidatus Saccharimonadota</taxon>
        <taxon>Candidatus Saccharimonadia</taxon>
        <taxon>Candidatus Nanosynbacterales</taxon>
        <taxon>Candidatus Nanosynbacteraceae</taxon>
        <taxon>Candidatus Nanosynbacter</taxon>
    </lineage>
</organism>
<keyword evidence="2 5" id="KW-0689">Ribosomal protein</keyword>
<dbReference type="OrthoDB" id="9803541at2"/>
<evidence type="ECO:0000256" key="5">
    <source>
        <dbReference type="HAMAP-Rule" id="MF_00402"/>
    </source>
</evidence>
<dbReference type="AlphaFoldDB" id="A0A4P9A3C1"/>
<feature type="region of interest" description="Disordered" evidence="7">
    <location>
        <begin position="143"/>
        <end position="174"/>
    </location>
</feature>
<reference evidence="8 9" key="1">
    <citation type="submission" date="2019-04" db="EMBL/GenBank/DDBJ databases">
        <title>Saccharibacteria TM7 genomes.</title>
        <authorList>
            <person name="Bor B."/>
            <person name="He X."/>
            <person name="Chen T."/>
            <person name="Dewhirst F.E."/>
        </authorList>
    </citation>
    <scope>NUCLEOTIDE SEQUENCE [LARGE SCALE GENOMIC DNA]</scope>
    <source>
        <strain evidence="8 9">BB001</strain>
    </source>
</reference>
<dbReference type="InterPro" id="IPR008991">
    <property type="entry name" value="Translation_prot_SH3-like_sf"/>
</dbReference>
<dbReference type="GO" id="GO:0003735">
    <property type="term" value="F:structural constituent of ribosome"/>
    <property type="evidence" value="ECO:0007669"/>
    <property type="project" value="InterPro"/>
</dbReference>
<feature type="compositionally biased region" description="Basic and acidic residues" evidence="7">
    <location>
        <begin position="150"/>
        <end position="174"/>
    </location>
</feature>
<comment type="function">
    <text evidence="5 6">This protein is located at the 30S-50S ribosomal subunit interface and may play a role in the structure and function of the aminoacyl-tRNA binding site.</text>
</comment>
<evidence type="ECO:0000256" key="4">
    <source>
        <dbReference type="ARBA" id="ARBA00035171"/>
    </source>
</evidence>
<dbReference type="PANTHER" id="PTHR15680:SF9">
    <property type="entry name" value="LARGE RIBOSOMAL SUBUNIT PROTEIN BL19M"/>
    <property type="match status" value="1"/>
</dbReference>
<dbReference type="HAMAP" id="MF_00402">
    <property type="entry name" value="Ribosomal_bL19"/>
    <property type="match status" value="1"/>
</dbReference>
<dbReference type="InterPro" id="IPR001857">
    <property type="entry name" value="Ribosomal_bL19"/>
</dbReference>
<dbReference type="NCBIfam" id="TIGR01024">
    <property type="entry name" value="rplS_bact"/>
    <property type="match status" value="1"/>
</dbReference>
<comment type="similarity">
    <text evidence="1 5 6">Belongs to the bacterial ribosomal protein bL19 family.</text>
</comment>
<dbReference type="GO" id="GO:0022625">
    <property type="term" value="C:cytosolic large ribosomal subunit"/>
    <property type="evidence" value="ECO:0007669"/>
    <property type="project" value="TreeGrafter"/>
</dbReference>
<evidence type="ECO:0000256" key="6">
    <source>
        <dbReference type="RuleBase" id="RU000559"/>
    </source>
</evidence>
<sequence>MMSFELINKVNQAQKKQAVVDARSGDTVRVYQKIKEGNKERIQMFEGVVIRTDNKGSHTSRITVRKIASGVGVEKSFLLHSPLIEKVEIVRRAKVRRKFLSFLRKRSGKSARLTAKNFDRVAVNNVHDAKAEAEAERLKEEAAQAAAAKQAEKDAAQAELDAKAAEVEARHKEA</sequence>
<dbReference type="EMBL" id="CP040004">
    <property type="protein sequence ID" value="QCT42310.1"/>
    <property type="molecule type" value="Genomic_DNA"/>
</dbReference>
<dbReference type="Proteomes" id="UP000310639">
    <property type="component" value="Chromosome"/>
</dbReference>
<dbReference type="GO" id="GO:0006412">
    <property type="term" value="P:translation"/>
    <property type="evidence" value="ECO:0007669"/>
    <property type="project" value="UniProtKB-UniRule"/>
</dbReference>
<dbReference type="KEGG" id="nft:FBF37_02410"/>
<evidence type="ECO:0000256" key="1">
    <source>
        <dbReference type="ARBA" id="ARBA00005781"/>
    </source>
</evidence>